<dbReference type="SUPFAM" id="SSF57903">
    <property type="entry name" value="FYVE/PHD zinc finger"/>
    <property type="match status" value="1"/>
</dbReference>
<dbReference type="EMBL" id="KV744852">
    <property type="protein sequence ID" value="OCK83806.1"/>
    <property type="molecule type" value="Genomic_DNA"/>
</dbReference>
<keyword evidence="2" id="KW-1185">Reference proteome</keyword>
<name>A0A8E2EGX9_9PEZI</name>
<dbReference type="Proteomes" id="UP000250266">
    <property type="component" value="Unassembled WGS sequence"/>
</dbReference>
<dbReference type="InterPro" id="IPR011011">
    <property type="entry name" value="Znf_FYVE_PHD"/>
</dbReference>
<dbReference type="AlphaFoldDB" id="A0A8E2EGX9"/>
<sequence length="243" mass="27941">MLFSLLASSSTEDMEGNLRLAHRLIVSEYGSLTTIYSFELRGAEAKEEQLRRVLKTIDDKTWHVLLSLLEFPTQDSLGIDLRKMLDLIVDLLTKIRRRSEENDRVNEEEARLRLALKRIMDDSWESLLYFFSLPCPYYLTTDLRPTLDCISELLISYRNGAKNISVIQEVSKVLAQEMSTADEHNRAMLRTPGLHRPIEVIPPWQKHPTVQYCCECHNGPCSTALHAACIVCNHRFCANCEVE</sequence>
<proteinExistence type="predicted"/>
<reference evidence="1 2" key="1">
    <citation type="journal article" date="2016" name="Nat. Commun.">
        <title>Ectomycorrhizal ecology is imprinted in the genome of the dominant symbiotic fungus Cenococcum geophilum.</title>
        <authorList>
            <consortium name="DOE Joint Genome Institute"/>
            <person name="Peter M."/>
            <person name="Kohler A."/>
            <person name="Ohm R.A."/>
            <person name="Kuo A."/>
            <person name="Krutzmann J."/>
            <person name="Morin E."/>
            <person name="Arend M."/>
            <person name="Barry K.W."/>
            <person name="Binder M."/>
            <person name="Choi C."/>
            <person name="Clum A."/>
            <person name="Copeland A."/>
            <person name="Grisel N."/>
            <person name="Haridas S."/>
            <person name="Kipfer T."/>
            <person name="LaButti K."/>
            <person name="Lindquist E."/>
            <person name="Lipzen A."/>
            <person name="Maire R."/>
            <person name="Meier B."/>
            <person name="Mihaltcheva S."/>
            <person name="Molinier V."/>
            <person name="Murat C."/>
            <person name="Poggeler S."/>
            <person name="Quandt C.A."/>
            <person name="Sperisen C."/>
            <person name="Tritt A."/>
            <person name="Tisserant E."/>
            <person name="Crous P.W."/>
            <person name="Henrissat B."/>
            <person name="Nehls U."/>
            <person name="Egli S."/>
            <person name="Spatafora J.W."/>
            <person name="Grigoriev I.V."/>
            <person name="Martin F.M."/>
        </authorList>
    </citation>
    <scope>NUCLEOTIDE SEQUENCE [LARGE SCALE GENOMIC DNA]</scope>
    <source>
        <strain evidence="1 2">CBS 459.81</strain>
    </source>
</reference>
<organism evidence="1 2">
    <name type="scientific">Lepidopterella palustris CBS 459.81</name>
    <dbReference type="NCBI Taxonomy" id="1314670"/>
    <lineage>
        <taxon>Eukaryota</taxon>
        <taxon>Fungi</taxon>
        <taxon>Dikarya</taxon>
        <taxon>Ascomycota</taxon>
        <taxon>Pezizomycotina</taxon>
        <taxon>Dothideomycetes</taxon>
        <taxon>Pleosporomycetidae</taxon>
        <taxon>Mytilinidiales</taxon>
        <taxon>Argynnaceae</taxon>
        <taxon>Lepidopterella</taxon>
    </lineage>
</organism>
<evidence type="ECO:0000313" key="2">
    <source>
        <dbReference type="Proteomes" id="UP000250266"/>
    </source>
</evidence>
<protein>
    <submittedName>
        <fullName evidence="1">Uncharacterized protein</fullName>
    </submittedName>
</protein>
<accession>A0A8E2EGX9</accession>
<evidence type="ECO:0000313" key="1">
    <source>
        <dbReference type="EMBL" id="OCK83806.1"/>
    </source>
</evidence>
<gene>
    <name evidence="1" type="ORF">K432DRAFT_164855</name>
</gene>